<feature type="transmembrane region" description="Helical" evidence="1">
    <location>
        <begin position="20"/>
        <end position="40"/>
    </location>
</feature>
<keyword evidence="1" id="KW-0472">Membrane</keyword>
<evidence type="ECO:0008006" key="4">
    <source>
        <dbReference type="Google" id="ProtNLM"/>
    </source>
</evidence>
<name>A0A7V9YZP7_9BACL</name>
<reference evidence="2 3" key="1">
    <citation type="submission" date="2020-07" db="EMBL/GenBank/DDBJ databases">
        <title>Genomic Encyclopedia of Type Strains, Phase IV (KMG-IV): sequencing the most valuable type-strain genomes for metagenomic binning, comparative biology and taxonomic classification.</title>
        <authorList>
            <person name="Goeker M."/>
        </authorList>
    </citation>
    <scope>NUCLEOTIDE SEQUENCE [LARGE SCALE GENOMIC DNA]</scope>
    <source>
        <strain evidence="2 3">DSM 25220</strain>
    </source>
</reference>
<keyword evidence="1" id="KW-1133">Transmembrane helix</keyword>
<dbReference type="EMBL" id="JACDUU010000003">
    <property type="protein sequence ID" value="MBA2871272.1"/>
    <property type="molecule type" value="Genomic_DNA"/>
</dbReference>
<evidence type="ECO:0000313" key="3">
    <source>
        <dbReference type="Proteomes" id="UP000580891"/>
    </source>
</evidence>
<gene>
    <name evidence="2" type="ORF">HNQ85_001542</name>
</gene>
<dbReference type="Gene3D" id="3.40.50.1110">
    <property type="entry name" value="SGNH hydrolase"/>
    <property type="match status" value="1"/>
</dbReference>
<accession>A0A7V9YZP7</accession>
<organism evidence="2 3">
    <name type="scientific">[Anoxybacillus] calidus</name>
    <dbReference type="NCBI Taxonomy" id="575178"/>
    <lineage>
        <taxon>Bacteria</taxon>
        <taxon>Bacillati</taxon>
        <taxon>Bacillota</taxon>
        <taxon>Bacilli</taxon>
        <taxon>Bacillales</taxon>
        <taxon>Anoxybacillaceae</taxon>
        <taxon>Paranoxybacillus</taxon>
    </lineage>
</organism>
<keyword evidence="3" id="KW-1185">Reference proteome</keyword>
<protein>
    <recommendedName>
        <fullName evidence="4">SGNH/GDSL hydrolase family protein</fullName>
    </recommendedName>
</protein>
<evidence type="ECO:0000256" key="1">
    <source>
        <dbReference type="SAM" id="Phobius"/>
    </source>
</evidence>
<keyword evidence="1" id="KW-0812">Transmembrane</keyword>
<dbReference type="AlphaFoldDB" id="A0A7V9YZP7"/>
<evidence type="ECO:0000313" key="2">
    <source>
        <dbReference type="EMBL" id="MBA2871272.1"/>
    </source>
</evidence>
<proteinExistence type="predicted"/>
<dbReference type="InterPro" id="IPR036514">
    <property type="entry name" value="SGNH_hydro_sf"/>
</dbReference>
<sequence>MGQPRILTIEAGDYHLMKKVATIFVIVISIVLMIVGHIYWNEKIHQSVQQALAQNGSHAVNKESKQQDDRKKQFIEYAGNLPEAIQQKMENAIFSNQPVRLVIFGSEATSSDPKGWPNLLKHSLDDTYGSDLFSVTVKEYKDMTTTEAVQEDIAQEIIALKPDVILFEPFILNNNGAVPIEQTLEDITTMLTEIQSALPDVVVMLQPAHPIYNARYYPMEVDELKRYAKEKGYIYLDHWTSWPDYKSAEIKNYIAEDDSTPNEDGHRLWADFLKDYFIAKKQ</sequence>
<dbReference type="SUPFAM" id="SSF52266">
    <property type="entry name" value="SGNH hydrolase"/>
    <property type="match status" value="1"/>
</dbReference>
<comment type="caution">
    <text evidence="2">The sequence shown here is derived from an EMBL/GenBank/DDBJ whole genome shotgun (WGS) entry which is preliminary data.</text>
</comment>
<dbReference type="Proteomes" id="UP000580891">
    <property type="component" value="Unassembled WGS sequence"/>
</dbReference>